<keyword evidence="9" id="KW-0157">Chromophore</keyword>
<dbReference type="SUPFAM" id="SSF55781">
    <property type="entry name" value="GAF domain-like"/>
    <property type="match status" value="2"/>
</dbReference>
<dbReference type="GO" id="GO:0030295">
    <property type="term" value="F:protein kinase activator activity"/>
    <property type="evidence" value="ECO:0007669"/>
    <property type="project" value="TreeGrafter"/>
</dbReference>
<evidence type="ECO:0000256" key="3">
    <source>
        <dbReference type="ARBA" id="ARBA00012438"/>
    </source>
</evidence>
<dbReference type="STRING" id="450851.PHZ_c2261"/>
<feature type="domain" description="Phytochrome chromophore attachment site" evidence="12">
    <location>
        <begin position="142"/>
        <end position="300"/>
    </location>
</feature>
<dbReference type="InterPro" id="IPR003594">
    <property type="entry name" value="HATPase_dom"/>
</dbReference>
<evidence type="ECO:0000259" key="13">
    <source>
        <dbReference type="PROSITE" id="PS50109"/>
    </source>
</evidence>
<evidence type="ECO:0000259" key="12">
    <source>
        <dbReference type="PROSITE" id="PS50046"/>
    </source>
</evidence>
<evidence type="ECO:0000256" key="5">
    <source>
        <dbReference type="ARBA" id="ARBA00022553"/>
    </source>
</evidence>
<dbReference type="Gene3D" id="3.30.450.270">
    <property type="match status" value="1"/>
</dbReference>
<proteinExistence type="inferred from homology"/>
<dbReference type="Pfam" id="PF01590">
    <property type="entry name" value="GAF"/>
    <property type="match status" value="1"/>
</dbReference>
<dbReference type="OrthoDB" id="7333841at2"/>
<dbReference type="InterPro" id="IPR005467">
    <property type="entry name" value="His_kinase_dom"/>
</dbReference>
<comment type="catalytic activity">
    <reaction evidence="1">
        <text>ATP + protein L-histidine = ADP + protein N-phospho-L-histidine.</text>
        <dbReference type="EC" id="2.7.13.3"/>
    </reaction>
</comment>
<dbReference type="GO" id="GO:0007234">
    <property type="term" value="P:osmosensory signaling via phosphorelay pathway"/>
    <property type="evidence" value="ECO:0007669"/>
    <property type="project" value="TreeGrafter"/>
</dbReference>
<dbReference type="Gene3D" id="3.30.450.20">
    <property type="entry name" value="PAS domain"/>
    <property type="match status" value="1"/>
</dbReference>
<evidence type="ECO:0000256" key="9">
    <source>
        <dbReference type="ARBA" id="ARBA00022991"/>
    </source>
</evidence>
<dbReference type="Pfam" id="PF00512">
    <property type="entry name" value="HisKA"/>
    <property type="match status" value="1"/>
</dbReference>
<feature type="domain" description="Histidine kinase" evidence="13">
    <location>
        <begin position="521"/>
        <end position="735"/>
    </location>
</feature>
<dbReference type="EMBL" id="CP000747">
    <property type="protein sequence ID" value="ACG78671.1"/>
    <property type="molecule type" value="Genomic_DNA"/>
</dbReference>
<dbReference type="RefSeq" id="WP_012522812.1">
    <property type="nucleotide sequence ID" value="NC_011144.1"/>
</dbReference>
<dbReference type="SMART" id="SM00065">
    <property type="entry name" value="GAF"/>
    <property type="match status" value="1"/>
</dbReference>
<dbReference type="FunFam" id="3.30.565.10:FF:000006">
    <property type="entry name" value="Sensor histidine kinase WalK"/>
    <property type="match status" value="1"/>
</dbReference>
<dbReference type="Pfam" id="PF00360">
    <property type="entry name" value="PHY"/>
    <property type="match status" value="1"/>
</dbReference>
<dbReference type="KEGG" id="pzu:PHZ_c2261"/>
<dbReference type="InterPro" id="IPR001294">
    <property type="entry name" value="Phytochrome"/>
</dbReference>
<comment type="similarity">
    <text evidence="2">In the N-terminal section; belongs to the phytochrome family.</text>
</comment>
<dbReference type="Gene3D" id="3.30.565.10">
    <property type="entry name" value="Histidine kinase-like ATPase, C-terminal domain"/>
    <property type="match status" value="1"/>
</dbReference>
<feature type="region of interest" description="Disordered" evidence="11">
    <location>
        <begin position="715"/>
        <end position="746"/>
    </location>
</feature>
<evidence type="ECO:0000313" key="14">
    <source>
        <dbReference type="EMBL" id="ACG78671.1"/>
    </source>
</evidence>
<dbReference type="InterPro" id="IPR036890">
    <property type="entry name" value="HATPase_C_sf"/>
</dbReference>
<keyword evidence="8" id="KW-0418">Kinase</keyword>
<name>B4RFA1_PHEZH</name>
<dbReference type="InterPro" id="IPR013515">
    <property type="entry name" value="Phytochrome_cen-reg"/>
</dbReference>
<sequence>MNDVTLDPTLDLDACAAEPIRIPGGIQPHGALLVLSPEGFEVLQASENLAAVTGLAAESGRPLADLPEAASLVAELERWLAAGDSLLLRALRIGEATFQISAHRTAQGLLVEFEPPASEAETLDALYPRLGRFLDGIAQAEGVGEVAQIAVREIRALTGFNRVLLYSFDSEGTGTVLAEDGDGVLPSYLNLRFPGSDIPAQARELYKLNRIRLIPTADYAPAAIVPPLSPVDGQPLDLSLAALRSVSPVHLQYMRNMGTGASMSVSILVKGELWGLISGHSREPRHVNAQVRTACDILGQILSLQIEAREQAQRTAERLALKDVETALIARVSAAQSYQDGLAGNATLWKDVVRAAGAAVVTEQGVLAVGLTPSDAEILAIVERLRAEDRETAAFDSMAAVWPETASYAERASGLLAISISQLHSNYLLWFRPELVRTVEWAGEPQKPREVGDRLHPRQSFRLWKEQVRQRSAPWTLSEIESARSFRASIQNFVLRRAEERAELTSRLVEINRELESFSYSISHDLRAPFRHVVGFAELLSDRIGDQLDATARHYLQSITEAALSAGRLVDDLLNFSQLGRSSLKPTRVDLEKLMVEVRRSMGPDLDGRPIEWRVGALPSAWADPAMIRQVLQNLLHNAVKYSAGRDPAVITVEGEDRGDVTAYTIADNGVGFDPAYSHKLFGVFQRLHRSEEFEGTGIGLALVKRVIDRHGGTIDAHGRPGEGASFTFTLPKRPRAESHGEFELG</sequence>
<protein>
    <recommendedName>
        <fullName evidence="3">histidine kinase</fullName>
        <ecNumber evidence="3">2.7.13.3</ecNumber>
    </recommendedName>
</protein>
<dbReference type="GO" id="GO:0000155">
    <property type="term" value="F:phosphorelay sensor kinase activity"/>
    <property type="evidence" value="ECO:0007669"/>
    <property type="project" value="InterPro"/>
</dbReference>
<gene>
    <name evidence="14" type="ordered locus">PHZ_c2261</name>
</gene>
<dbReference type="PROSITE" id="PS50109">
    <property type="entry name" value="HIS_KIN"/>
    <property type="match status" value="1"/>
</dbReference>
<keyword evidence="5" id="KW-0597">Phosphoprotein</keyword>
<evidence type="ECO:0000256" key="11">
    <source>
        <dbReference type="SAM" id="MobiDB-lite"/>
    </source>
</evidence>
<dbReference type="InterPro" id="IPR036097">
    <property type="entry name" value="HisK_dim/P_sf"/>
</dbReference>
<dbReference type="SUPFAM" id="SSF55785">
    <property type="entry name" value="PYP-like sensor domain (PAS domain)"/>
    <property type="match status" value="1"/>
</dbReference>
<dbReference type="GO" id="GO:0000156">
    <property type="term" value="F:phosphorelay response regulator activity"/>
    <property type="evidence" value="ECO:0007669"/>
    <property type="project" value="TreeGrafter"/>
</dbReference>
<dbReference type="InterPro" id="IPR029016">
    <property type="entry name" value="GAF-like_dom_sf"/>
</dbReference>
<reference evidence="14 15" key="1">
    <citation type="journal article" date="2008" name="BMC Genomics">
        <title>Complete genome of Phenylobacterium zucineum - a novel facultative intracellular bacterium isolated from human erythroleukemia cell line K562.</title>
        <authorList>
            <person name="Luo Y."/>
            <person name="Xu X."/>
            <person name="Ding Z."/>
            <person name="Liu Z."/>
            <person name="Zhang B."/>
            <person name="Yan Z."/>
            <person name="Sun J."/>
            <person name="Hu S."/>
            <person name="Hu X."/>
        </authorList>
    </citation>
    <scope>NUCLEOTIDE SEQUENCE [LARGE SCALE GENOMIC DNA]</scope>
    <source>
        <strain evidence="14 15">HLK1</strain>
    </source>
</reference>
<evidence type="ECO:0000256" key="1">
    <source>
        <dbReference type="ARBA" id="ARBA00000085"/>
    </source>
</evidence>
<dbReference type="InterPro" id="IPR035965">
    <property type="entry name" value="PAS-like_dom_sf"/>
</dbReference>
<evidence type="ECO:0000256" key="2">
    <source>
        <dbReference type="ARBA" id="ARBA00006402"/>
    </source>
</evidence>
<dbReference type="Pfam" id="PF02518">
    <property type="entry name" value="HATPase_c"/>
    <property type="match status" value="1"/>
</dbReference>
<evidence type="ECO:0000313" key="15">
    <source>
        <dbReference type="Proteomes" id="UP000001868"/>
    </source>
</evidence>
<keyword evidence="7" id="KW-0808">Transferase</keyword>
<dbReference type="PANTHER" id="PTHR42878">
    <property type="entry name" value="TWO-COMPONENT HISTIDINE KINASE"/>
    <property type="match status" value="1"/>
</dbReference>
<dbReference type="SMART" id="SM00387">
    <property type="entry name" value="HATPase_c"/>
    <property type="match status" value="1"/>
</dbReference>
<dbReference type="InterPro" id="IPR003018">
    <property type="entry name" value="GAF"/>
</dbReference>
<dbReference type="SUPFAM" id="SSF55874">
    <property type="entry name" value="ATPase domain of HSP90 chaperone/DNA topoisomerase II/histidine kinase"/>
    <property type="match status" value="1"/>
</dbReference>
<evidence type="ECO:0000256" key="8">
    <source>
        <dbReference type="ARBA" id="ARBA00022777"/>
    </source>
</evidence>
<evidence type="ECO:0000256" key="6">
    <source>
        <dbReference type="ARBA" id="ARBA00022606"/>
    </source>
</evidence>
<dbReference type="GO" id="GO:0006355">
    <property type="term" value="P:regulation of DNA-templated transcription"/>
    <property type="evidence" value="ECO:0007669"/>
    <property type="project" value="InterPro"/>
</dbReference>
<dbReference type="AlphaFoldDB" id="B4RFA1"/>
<dbReference type="eggNOG" id="COG4251">
    <property type="taxonomic scope" value="Bacteria"/>
</dbReference>
<keyword evidence="4" id="KW-0600">Photoreceptor protein</keyword>
<dbReference type="Gene3D" id="1.10.287.130">
    <property type="match status" value="1"/>
</dbReference>
<dbReference type="Proteomes" id="UP000001868">
    <property type="component" value="Chromosome"/>
</dbReference>
<accession>B4RFA1</accession>
<dbReference type="InterPro" id="IPR043150">
    <property type="entry name" value="Phytochrome_PHY_sf"/>
</dbReference>
<dbReference type="HOGENOM" id="CLU_000445_50_1_5"/>
<dbReference type="PRINTS" id="PR01033">
    <property type="entry name" value="PHYTOCHROME"/>
</dbReference>
<dbReference type="GO" id="GO:0009881">
    <property type="term" value="F:photoreceptor activity"/>
    <property type="evidence" value="ECO:0007669"/>
    <property type="project" value="UniProtKB-KW"/>
</dbReference>
<dbReference type="GO" id="GO:0009584">
    <property type="term" value="P:detection of visible light"/>
    <property type="evidence" value="ECO:0007669"/>
    <property type="project" value="InterPro"/>
</dbReference>
<dbReference type="InterPro" id="IPR016132">
    <property type="entry name" value="Phyto_chromo_attachment"/>
</dbReference>
<dbReference type="InterPro" id="IPR003661">
    <property type="entry name" value="HisK_dim/P_dom"/>
</dbReference>
<dbReference type="Pfam" id="PF08446">
    <property type="entry name" value="PAS_2"/>
    <property type="match status" value="1"/>
</dbReference>
<dbReference type="PANTHER" id="PTHR42878:SF15">
    <property type="entry name" value="BACTERIOPHYTOCHROME"/>
    <property type="match status" value="1"/>
</dbReference>
<dbReference type="InterPro" id="IPR050351">
    <property type="entry name" value="BphY/WalK/GraS-like"/>
</dbReference>
<dbReference type="CDD" id="cd00082">
    <property type="entry name" value="HisKA"/>
    <property type="match status" value="1"/>
</dbReference>
<evidence type="ECO:0000256" key="10">
    <source>
        <dbReference type="ARBA" id="ARBA00023170"/>
    </source>
</evidence>
<evidence type="ECO:0000256" key="4">
    <source>
        <dbReference type="ARBA" id="ARBA00022543"/>
    </source>
</evidence>
<keyword evidence="10" id="KW-0675">Receptor</keyword>
<dbReference type="EC" id="2.7.13.3" evidence="3"/>
<evidence type="ECO:0000256" key="7">
    <source>
        <dbReference type="ARBA" id="ARBA00022679"/>
    </source>
</evidence>
<keyword evidence="6" id="KW-0716">Sensory transduction</keyword>
<feature type="compositionally biased region" description="Basic and acidic residues" evidence="11">
    <location>
        <begin position="735"/>
        <end position="746"/>
    </location>
</feature>
<dbReference type="Gene3D" id="3.30.450.40">
    <property type="match status" value="1"/>
</dbReference>
<organism evidence="14 15">
    <name type="scientific">Phenylobacterium zucineum (strain HLK1)</name>
    <dbReference type="NCBI Taxonomy" id="450851"/>
    <lineage>
        <taxon>Bacteria</taxon>
        <taxon>Pseudomonadati</taxon>
        <taxon>Pseudomonadota</taxon>
        <taxon>Alphaproteobacteria</taxon>
        <taxon>Caulobacterales</taxon>
        <taxon>Caulobacteraceae</taxon>
        <taxon>Phenylobacterium</taxon>
    </lineage>
</organism>
<dbReference type="SUPFAM" id="SSF47384">
    <property type="entry name" value="Homodimeric domain of signal transducing histidine kinase"/>
    <property type="match status" value="1"/>
</dbReference>
<dbReference type="SMART" id="SM00388">
    <property type="entry name" value="HisKA"/>
    <property type="match status" value="1"/>
</dbReference>
<keyword evidence="15" id="KW-1185">Reference proteome</keyword>
<dbReference type="InterPro" id="IPR013654">
    <property type="entry name" value="PAS_2"/>
</dbReference>
<dbReference type="PROSITE" id="PS50046">
    <property type="entry name" value="PHYTOCHROME_2"/>
    <property type="match status" value="1"/>
</dbReference>